<protein>
    <submittedName>
        <fullName evidence="1">Uncharacterized protein</fullName>
    </submittedName>
</protein>
<accession>A0A0V1DCD5</accession>
<dbReference type="EMBL" id="JYDI01000014">
    <property type="protein sequence ID" value="KRY59212.1"/>
    <property type="molecule type" value="Genomic_DNA"/>
</dbReference>
<sequence>MATLTQFCLFFALFPCAVIPELLLALLSLKRASNSVSETQLPHTVRLNKKWTTRFAPDNEDDDGKLSVFTSRERSGGRTKENAYVLYNTVTEVLKNEVGNMNHFYNENF</sequence>
<reference evidence="1 2" key="1">
    <citation type="submission" date="2015-01" db="EMBL/GenBank/DDBJ databases">
        <title>Evolution of Trichinella species and genotypes.</title>
        <authorList>
            <person name="Korhonen P.K."/>
            <person name="Edoardo P."/>
            <person name="Giuseppe L.R."/>
            <person name="Gasser R.B."/>
        </authorList>
    </citation>
    <scope>NUCLEOTIDE SEQUENCE [LARGE SCALE GENOMIC DNA]</scope>
    <source>
        <strain evidence="1">ISS120</strain>
    </source>
</reference>
<organism evidence="1 2">
    <name type="scientific">Trichinella britovi</name>
    <name type="common">Parasitic roundworm</name>
    <dbReference type="NCBI Taxonomy" id="45882"/>
    <lineage>
        <taxon>Eukaryota</taxon>
        <taxon>Metazoa</taxon>
        <taxon>Ecdysozoa</taxon>
        <taxon>Nematoda</taxon>
        <taxon>Enoplea</taxon>
        <taxon>Dorylaimia</taxon>
        <taxon>Trichinellida</taxon>
        <taxon>Trichinellidae</taxon>
        <taxon>Trichinella</taxon>
    </lineage>
</organism>
<evidence type="ECO:0000313" key="1">
    <source>
        <dbReference type="EMBL" id="KRY59212.1"/>
    </source>
</evidence>
<gene>
    <name evidence="1" type="ORF">T03_4202</name>
</gene>
<evidence type="ECO:0000313" key="2">
    <source>
        <dbReference type="Proteomes" id="UP000054653"/>
    </source>
</evidence>
<dbReference type="AlphaFoldDB" id="A0A0V1DCD5"/>
<keyword evidence="2" id="KW-1185">Reference proteome</keyword>
<proteinExistence type="predicted"/>
<comment type="caution">
    <text evidence="1">The sequence shown here is derived from an EMBL/GenBank/DDBJ whole genome shotgun (WGS) entry which is preliminary data.</text>
</comment>
<name>A0A0V1DCD5_TRIBR</name>
<dbReference type="Proteomes" id="UP000054653">
    <property type="component" value="Unassembled WGS sequence"/>
</dbReference>